<gene>
    <name evidence="3" type="ORF">SY89_01907</name>
</gene>
<evidence type="ECO:0000256" key="1">
    <source>
        <dbReference type="ARBA" id="ARBA00007812"/>
    </source>
</evidence>
<dbReference type="PANTHER" id="PTHR18968:SF167">
    <property type="entry name" value="ACETOLACTATE SYNTHASE LARGE SUBUNIT ILVB2-RELATED"/>
    <property type="match status" value="1"/>
</dbReference>
<reference evidence="4" key="1">
    <citation type="submission" date="2013-11" db="EMBL/GenBank/DDBJ databases">
        <authorList>
            <person name="Hoang H.T."/>
            <person name="Killian M.L."/>
            <person name="Madson D.M."/>
            <person name="Arruda P.H.E."/>
            <person name="Sun D."/>
            <person name="Schwartz K.J."/>
            <person name="Yoon K."/>
        </authorList>
    </citation>
    <scope>NUCLEOTIDE SEQUENCE [LARGE SCALE GENOMIC DNA]</scope>
    <source>
        <strain evidence="4">CDK2</strain>
    </source>
</reference>
<name>A0A0P7HCC3_9EURY</name>
<dbReference type="InterPro" id="IPR011766">
    <property type="entry name" value="TPP_enzyme_TPP-bd"/>
</dbReference>
<dbReference type="Pfam" id="PF02775">
    <property type="entry name" value="TPP_enzyme_C"/>
    <property type="match status" value="1"/>
</dbReference>
<evidence type="ECO:0000313" key="3">
    <source>
        <dbReference type="EMBL" id="KPN31164.1"/>
    </source>
</evidence>
<dbReference type="EMBL" id="LGUC01000001">
    <property type="protein sequence ID" value="KPN31164.1"/>
    <property type="molecule type" value="Genomic_DNA"/>
</dbReference>
<dbReference type="RefSeq" id="WP_054583876.1">
    <property type="nucleotide sequence ID" value="NZ_LGUC01000001.1"/>
</dbReference>
<evidence type="ECO:0000313" key="4">
    <source>
        <dbReference type="Proteomes" id="UP000050535"/>
    </source>
</evidence>
<dbReference type="GO" id="GO:0003984">
    <property type="term" value="F:acetolactate synthase activity"/>
    <property type="evidence" value="ECO:0007669"/>
    <property type="project" value="TreeGrafter"/>
</dbReference>
<keyword evidence="4" id="KW-1185">Reference proteome</keyword>
<dbReference type="Gene3D" id="3.40.50.970">
    <property type="match status" value="1"/>
</dbReference>
<proteinExistence type="inferred from homology"/>
<dbReference type="GO" id="GO:0005948">
    <property type="term" value="C:acetolactate synthase complex"/>
    <property type="evidence" value="ECO:0007669"/>
    <property type="project" value="TreeGrafter"/>
</dbReference>
<dbReference type="SUPFAM" id="SSF52518">
    <property type="entry name" value="Thiamin diphosphate-binding fold (THDP-binding)"/>
    <property type="match status" value="1"/>
</dbReference>
<dbReference type="GO" id="GO:0009097">
    <property type="term" value="P:isoleucine biosynthetic process"/>
    <property type="evidence" value="ECO:0007669"/>
    <property type="project" value="TreeGrafter"/>
</dbReference>
<dbReference type="STRING" id="699431.SY89_01907"/>
<dbReference type="GO" id="GO:0050660">
    <property type="term" value="F:flavin adenine dinucleotide binding"/>
    <property type="evidence" value="ECO:0007669"/>
    <property type="project" value="TreeGrafter"/>
</dbReference>
<dbReference type="InterPro" id="IPR045229">
    <property type="entry name" value="TPP_enz"/>
</dbReference>
<evidence type="ECO:0000259" key="2">
    <source>
        <dbReference type="Pfam" id="PF02775"/>
    </source>
</evidence>
<protein>
    <submittedName>
        <fullName evidence="3">Acetolactate synthase</fullName>
    </submittedName>
</protein>
<dbReference type="AlphaFoldDB" id="A0A0P7HCC3"/>
<feature type="domain" description="Thiamine pyrophosphate enzyme TPP-binding" evidence="2">
    <location>
        <begin position="22"/>
        <end position="163"/>
    </location>
</feature>
<dbReference type="Proteomes" id="UP000050535">
    <property type="component" value="Unassembled WGS sequence"/>
</dbReference>
<dbReference type="PANTHER" id="PTHR18968">
    <property type="entry name" value="THIAMINE PYROPHOSPHATE ENZYMES"/>
    <property type="match status" value="1"/>
</dbReference>
<sequence>MLRGALDDDAVVVNDMTKVSYAARTRFPTGAPRSFLFPRGFGTLGFSPPAAFGAAIGSDRQVVSLVGDGGSLFTVGELATAVQYDLAVPIIVCNDDSYDILEDVQRRDYGRTMATDIENPDFVALAESFGAAARRIEFDAVDAELPGALSAAFARDRPTVIEIPVEF</sequence>
<dbReference type="CDD" id="cd00568">
    <property type="entry name" value="TPP_enzymes"/>
    <property type="match status" value="1"/>
</dbReference>
<organism evidence="3 4">
    <name type="scientific">Halolamina pelagica</name>
    <dbReference type="NCBI Taxonomy" id="699431"/>
    <lineage>
        <taxon>Archaea</taxon>
        <taxon>Methanobacteriati</taxon>
        <taxon>Methanobacteriota</taxon>
        <taxon>Stenosarchaea group</taxon>
        <taxon>Halobacteria</taxon>
        <taxon>Halobacteriales</taxon>
        <taxon>Haloferacaceae</taxon>
    </lineage>
</organism>
<accession>A0A0P7HCC3</accession>
<dbReference type="GO" id="GO:0009099">
    <property type="term" value="P:L-valine biosynthetic process"/>
    <property type="evidence" value="ECO:0007669"/>
    <property type="project" value="TreeGrafter"/>
</dbReference>
<comment type="caution">
    <text evidence="3">The sequence shown here is derived from an EMBL/GenBank/DDBJ whole genome shotgun (WGS) entry which is preliminary data.</text>
</comment>
<dbReference type="GO" id="GO:0030976">
    <property type="term" value="F:thiamine pyrophosphate binding"/>
    <property type="evidence" value="ECO:0007669"/>
    <property type="project" value="InterPro"/>
</dbReference>
<comment type="similarity">
    <text evidence="1">Belongs to the TPP enzyme family.</text>
</comment>
<dbReference type="GO" id="GO:0044272">
    <property type="term" value="P:sulfur compound biosynthetic process"/>
    <property type="evidence" value="ECO:0007669"/>
    <property type="project" value="UniProtKB-ARBA"/>
</dbReference>
<dbReference type="InterPro" id="IPR029061">
    <property type="entry name" value="THDP-binding"/>
</dbReference>